<reference evidence="3" key="1">
    <citation type="submission" date="2025-08" db="UniProtKB">
        <authorList>
            <consortium name="RefSeq"/>
        </authorList>
    </citation>
    <scope>IDENTIFICATION</scope>
    <source>
        <tissue evidence="3">Testes</tissue>
    </source>
</reference>
<evidence type="ECO:0000313" key="3">
    <source>
        <dbReference type="RefSeq" id="XP_006825865.1"/>
    </source>
</evidence>
<gene>
    <name evidence="3" type="primary">LOC102806518</name>
</gene>
<dbReference type="SUPFAM" id="SSF56436">
    <property type="entry name" value="C-type lectin-like"/>
    <property type="match status" value="1"/>
</dbReference>
<accession>A0ABM0N0S4</accession>
<dbReference type="Pfam" id="PF00059">
    <property type="entry name" value="Lectin_C"/>
    <property type="match status" value="1"/>
</dbReference>
<dbReference type="GeneID" id="102806518"/>
<dbReference type="CDD" id="cd00037">
    <property type="entry name" value="CLECT"/>
    <property type="match status" value="1"/>
</dbReference>
<protein>
    <submittedName>
        <fullName evidence="3">Alpha-N-acetylgalactosamine-specific lectin-like</fullName>
    </submittedName>
</protein>
<feature type="domain" description="C-type lectin" evidence="1">
    <location>
        <begin position="1"/>
        <end position="94"/>
    </location>
</feature>
<evidence type="ECO:0000259" key="1">
    <source>
        <dbReference type="PROSITE" id="PS50041"/>
    </source>
</evidence>
<name>A0ABM0N0S4_SACKO</name>
<dbReference type="InterPro" id="IPR016186">
    <property type="entry name" value="C-type_lectin-like/link_sf"/>
</dbReference>
<sequence length="132" mass="14428">MIYDSNGVTFDEAKTRCSGIDAHLAKIRSKEQQDEIEDVLVSSGYGVHGIWFGLNDIAVEGTWVFTDGEPIGYSNWYLNYPQQDKVCLLSQTAGDQVLPQSDSLMNMAGSTTKARLSQSSISEVLEALVSTS</sequence>
<organism evidence="2 3">
    <name type="scientific">Saccoglossus kowalevskii</name>
    <name type="common">Acorn worm</name>
    <dbReference type="NCBI Taxonomy" id="10224"/>
    <lineage>
        <taxon>Eukaryota</taxon>
        <taxon>Metazoa</taxon>
        <taxon>Hemichordata</taxon>
        <taxon>Enteropneusta</taxon>
        <taxon>Harrimaniidae</taxon>
        <taxon>Saccoglossus</taxon>
    </lineage>
</organism>
<dbReference type="RefSeq" id="XP_006825865.1">
    <property type="nucleotide sequence ID" value="XM_006825802.1"/>
</dbReference>
<dbReference type="Gene3D" id="3.10.100.10">
    <property type="entry name" value="Mannose-Binding Protein A, subunit A"/>
    <property type="match status" value="1"/>
</dbReference>
<dbReference type="InterPro" id="IPR016187">
    <property type="entry name" value="CTDL_fold"/>
</dbReference>
<proteinExistence type="predicted"/>
<dbReference type="InterPro" id="IPR050111">
    <property type="entry name" value="C-type_lectin/snaclec_domain"/>
</dbReference>
<dbReference type="PROSITE" id="PS50041">
    <property type="entry name" value="C_TYPE_LECTIN_2"/>
    <property type="match status" value="1"/>
</dbReference>
<keyword evidence="2" id="KW-1185">Reference proteome</keyword>
<dbReference type="PANTHER" id="PTHR22803">
    <property type="entry name" value="MANNOSE, PHOSPHOLIPASE, LECTIN RECEPTOR RELATED"/>
    <property type="match status" value="1"/>
</dbReference>
<dbReference type="InterPro" id="IPR001304">
    <property type="entry name" value="C-type_lectin-like"/>
</dbReference>
<dbReference type="Proteomes" id="UP000694865">
    <property type="component" value="Unplaced"/>
</dbReference>
<evidence type="ECO:0000313" key="2">
    <source>
        <dbReference type="Proteomes" id="UP000694865"/>
    </source>
</evidence>